<evidence type="ECO:0000256" key="2">
    <source>
        <dbReference type="ARBA" id="ARBA00022989"/>
    </source>
</evidence>
<dbReference type="HOGENOM" id="CLU_025379_0_0_10"/>
<feature type="transmembrane region" description="Helical" evidence="4">
    <location>
        <begin position="219"/>
        <end position="237"/>
    </location>
</feature>
<dbReference type="KEGG" id="dfe:Dfer_5596"/>
<dbReference type="Pfam" id="PF07690">
    <property type="entry name" value="MFS_1"/>
    <property type="match status" value="1"/>
</dbReference>
<feature type="transmembrane region" description="Helical" evidence="4">
    <location>
        <begin position="268"/>
        <end position="291"/>
    </location>
</feature>
<evidence type="ECO:0000313" key="5">
    <source>
        <dbReference type="EMBL" id="ACT96786.1"/>
    </source>
</evidence>
<gene>
    <name evidence="5" type="ordered locus">Dfer_5596</name>
</gene>
<dbReference type="Gene3D" id="1.20.1250.20">
    <property type="entry name" value="MFS general substrate transporter like domains"/>
    <property type="match status" value="2"/>
</dbReference>
<dbReference type="EMBL" id="CP001619">
    <property type="protein sequence ID" value="ACT96786.1"/>
    <property type="molecule type" value="Genomic_DNA"/>
</dbReference>
<accession>C6VWN6</accession>
<dbReference type="PANTHER" id="PTHR23526">
    <property type="entry name" value="INTEGRAL MEMBRANE TRANSPORT PROTEIN-RELATED"/>
    <property type="match status" value="1"/>
</dbReference>
<evidence type="ECO:0000256" key="4">
    <source>
        <dbReference type="SAM" id="Phobius"/>
    </source>
</evidence>
<feature type="transmembrane region" description="Helical" evidence="4">
    <location>
        <begin position="62"/>
        <end position="80"/>
    </location>
</feature>
<protein>
    <submittedName>
        <fullName evidence="5">Major facilitator superfamily MFS_1</fullName>
    </submittedName>
</protein>
<evidence type="ECO:0000313" key="6">
    <source>
        <dbReference type="Proteomes" id="UP000002011"/>
    </source>
</evidence>
<keyword evidence="3 4" id="KW-0472">Membrane</keyword>
<dbReference type="AlphaFoldDB" id="C6VWN6"/>
<feature type="transmembrane region" description="Helical" evidence="4">
    <location>
        <begin position="393"/>
        <end position="419"/>
    </location>
</feature>
<sequence length="531" mass="59635">MPASWYGFIQKNAHRGNRHYDSTSREKNHTLPMILQPRERLTQEEVQKGLHTILQEGLTTEAMTTLTGGTFLVAFALLLGANNFQIGLLASLPTFTNIFQLTSVWLIRRYNNRRAVSVICSVFARIPLILIGTLPFIFPAGAPVNLLLFFLFFFYLFGSIAGPSWNAWMKDLVPGDMLGVYFSKRGRYAQILNVIMSIILALAVDYIRKNFPAFELTTYAVMFMLAGVVGLGGAWLLSTVPEPTSYLGNENIIRMFQKPLRDLNFRRLLVFNSAWLFAVNIATPFFTVFMLKTLGLTLMYIIPLTILSQLSSIVTIGYWGVFADRYSNKTIISICAPLYLCCVIAWCFVGIYSNLISNLVLLALIHIASGASNAGINLALTNIGLKLAPAKEAIIYLSVKNIITSVFSSLAPLIGGYLADYYTLRQLRVIAQWTGPQLQKSFRLLLLHEWNFLFLIGAVLTVVAIQLLPRVREAGEVNKSIVKRIMRTSLRSNLRDFFVIEMILNWQSSVNGMLKRRRMGDDQLANPDPNA</sequence>
<dbReference type="GO" id="GO:0022857">
    <property type="term" value="F:transmembrane transporter activity"/>
    <property type="evidence" value="ECO:0007669"/>
    <property type="project" value="InterPro"/>
</dbReference>
<dbReference type="SUPFAM" id="SSF103473">
    <property type="entry name" value="MFS general substrate transporter"/>
    <property type="match status" value="1"/>
</dbReference>
<feature type="transmembrane region" description="Helical" evidence="4">
    <location>
        <begin position="297"/>
        <end position="319"/>
    </location>
</feature>
<dbReference type="STRING" id="471854.Dfer_5596"/>
<keyword evidence="2 4" id="KW-1133">Transmembrane helix</keyword>
<proteinExistence type="predicted"/>
<evidence type="ECO:0000256" key="1">
    <source>
        <dbReference type="ARBA" id="ARBA00022692"/>
    </source>
</evidence>
<feature type="transmembrane region" description="Helical" evidence="4">
    <location>
        <begin position="118"/>
        <end position="138"/>
    </location>
</feature>
<dbReference type="InterPro" id="IPR011701">
    <property type="entry name" value="MFS"/>
</dbReference>
<organism evidence="5 6">
    <name type="scientific">Dyadobacter fermentans (strain ATCC 700827 / DSM 18053 / CIP 107007 / KCTC 52180 / NS114)</name>
    <dbReference type="NCBI Taxonomy" id="471854"/>
    <lineage>
        <taxon>Bacteria</taxon>
        <taxon>Pseudomonadati</taxon>
        <taxon>Bacteroidota</taxon>
        <taxon>Cytophagia</taxon>
        <taxon>Cytophagales</taxon>
        <taxon>Spirosomataceae</taxon>
        <taxon>Dyadobacter</taxon>
    </lineage>
</organism>
<feature type="transmembrane region" description="Helical" evidence="4">
    <location>
        <begin position="450"/>
        <end position="469"/>
    </location>
</feature>
<reference evidence="5 6" key="1">
    <citation type="journal article" date="2009" name="Stand. Genomic Sci.">
        <title>Complete genome sequence of Dyadobacter fermentans type strain (NS114).</title>
        <authorList>
            <person name="Lang E."/>
            <person name="Lapidus A."/>
            <person name="Chertkov O."/>
            <person name="Brettin T."/>
            <person name="Detter J.C."/>
            <person name="Han C."/>
            <person name="Copeland A."/>
            <person name="Glavina Del Rio T."/>
            <person name="Nolan M."/>
            <person name="Chen F."/>
            <person name="Lucas S."/>
            <person name="Tice H."/>
            <person name="Cheng J.F."/>
            <person name="Land M."/>
            <person name="Hauser L."/>
            <person name="Chang Y.J."/>
            <person name="Jeffries C.D."/>
            <person name="Kopitz M."/>
            <person name="Bruce D."/>
            <person name="Goodwin L."/>
            <person name="Pitluck S."/>
            <person name="Ovchinnikova G."/>
            <person name="Pati A."/>
            <person name="Ivanova N."/>
            <person name="Mavrommatis K."/>
            <person name="Chen A."/>
            <person name="Palaniappan K."/>
            <person name="Chain P."/>
            <person name="Bristow J."/>
            <person name="Eisen J.A."/>
            <person name="Markowitz V."/>
            <person name="Hugenholtz P."/>
            <person name="Goker M."/>
            <person name="Rohde M."/>
            <person name="Kyrpides N.C."/>
            <person name="Klenk H.P."/>
        </authorList>
    </citation>
    <scope>NUCLEOTIDE SEQUENCE [LARGE SCALE GENOMIC DNA]</scope>
    <source>
        <strain evidence="6">ATCC 700827 / DSM 18053 / CIP 107007 / KCTC 52180 / NS114</strain>
    </source>
</reference>
<feature type="transmembrane region" description="Helical" evidence="4">
    <location>
        <begin position="188"/>
        <end position="207"/>
    </location>
</feature>
<keyword evidence="1 4" id="KW-0812">Transmembrane</keyword>
<dbReference type="PANTHER" id="PTHR23526:SF2">
    <property type="entry name" value="MAJOR FACILITATOR SUPERFAMILY (MFS) PROFILE DOMAIN-CONTAINING PROTEIN"/>
    <property type="match status" value="1"/>
</dbReference>
<feature type="transmembrane region" description="Helical" evidence="4">
    <location>
        <begin position="331"/>
        <end position="353"/>
    </location>
</feature>
<dbReference type="eggNOG" id="COG2211">
    <property type="taxonomic scope" value="Bacteria"/>
</dbReference>
<feature type="transmembrane region" description="Helical" evidence="4">
    <location>
        <begin position="144"/>
        <end position="168"/>
    </location>
</feature>
<dbReference type="CDD" id="cd06174">
    <property type="entry name" value="MFS"/>
    <property type="match status" value="1"/>
</dbReference>
<dbReference type="InterPro" id="IPR036259">
    <property type="entry name" value="MFS_trans_sf"/>
</dbReference>
<dbReference type="Proteomes" id="UP000002011">
    <property type="component" value="Chromosome"/>
</dbReference>
<feature type="transmembrane region" description="Helical" evidence="4">
    <location>
        <begin position="359"/>
        <end position="381"/>
    </location>
</feature>
<evidence type="ECO:0000256" key="3">
    <source>
        <dbReference type="ARBA" id="ARBA00023136"/>
    </source>
</evidence>
<dbReference type="InterPro" id="IPR052528">
    <property type="entry name" value="Sugar_transport-like"/>
</dbReference>
<keyword evidence="6" id="KW-1185">Reference proteome</keyword>
<feature type="transmembrane region" description="Helical" evidence="4">
    <location>
        <begin position="86"/>
        <end position="106"/>
    </location>
</feature>
<name>C6VWN6_DYAFD</name>